<reference evidence="1 2" key="2">
    <citation type="journal article" date="2018" name="Plant J.">
        <title>The Physcomitrella patens chromosome-scale assembly reveals moss genome structure and evolution.</title>
        <authorList>
            <person name="Lang D."/>
            <person name="Ullrich K.K."/>
            <person name="Murat F."/>
            <person name="Fuchs J."/>
            <person name="Jenkins J."/>
            <person name="Haas F.B."/>
            <person name="Piednoel M."/>
            <person name="Gundlach H."/>
            <person name="Van Bel M."/>
            <person name="Meyberg R."/>
            <person name="Vives C."/>
            <person name="Morata J."/>
            <person name="Symeonidi A."/>
            <person name="Hiss M."/>
            <person name="Muchero W."/>
            <person name="Kamisugi Y."/>
            <person name="Saleh O."/>
            <person name="Blanc G."/>
            <person name="Decker E.L."/>
            <person name="van Gessel N."/>
            <person name="Grimwood J."/>
            <person name="Hayes R.D."/>
            <person name="Graham S.W."/>
            <person name="Gunter L.E."/>
            <person name="McDaniel S.F."/>
            <person name="Hoernstein S.N.W."/>
            <person name="Larsson A."/>
            <person name="Li F.W."/>
            <person name="Perroud P.F."/>
            <person name="Phillips J."/>
            <person name="Ranjan P."/>
            <person name="Rokshar D.S."/>
            <person name="Rothfels C.J."/>
            <person name="Schneider L."/>
            <person name="Shu S."/>
            <person name="Stevenson D.W."/>
            <person name="Thummler F."/>
            <person name="Tillich M."/>
            <person name="Villarreal Aguilar J.C."/>
            <person name="Widiez T."/>
            <person name="Wong G.K."/>
            <person name="Wymore A."/>
            <person name="Zhang Y."/>
            <person name="Zimmer A.D."/>
            <person name="Quatrano R.S."/>
            <person name="Mayer K.F.X."/>
            <person name="Goodstein D."/>
            <person name="Casacuberta J.M."/>
            <person name="Vandepoele K."/>
            <person name="Reski R."/>
            <person name="Cuming A.C."/>
            <person name="Tuskan G.A."/>
            <person name="Maumus F."/>
            <person name="Salse J."/>
            <person name="Schmutz J."/>
            <person name="Rensing S.A."/>
        </authorList>
    </citation>
    <scope>NUCLEOTIDE SEQUENCE [LARGE SCALE GENOMIC DNA]</scope>
    <source>
        <strain evidence="1 2">cv. Gransden 2004</strain>
    </source>
</reference>
<dbReference type="EnsemblPlants" id="Pp3c26_4840V3.2">
    <property type="protein sequence ID" value="Pp3c26_4840V3.2"/>
    <property type="gene ID" value="Pp3c26_4840"/>
</dbReference>
<dbReference type="InParanoid" id="A0A7I4CTZ5"/>
<accession>A0A7I4CTZ5</accession>
<dbReference type="Gramene" id="Pp3c26_4840V3.2">
    <property type="protein sequence ID" value="Pp3c26_4840V3.2"/>
    <property type="gene ID" value="Pp3c26_4840"/>
</dbReference>
<dbReference type="EMBL" id="ABEU02000026">
    <property type="status" value="NOT_ANNOTATED_CDS"/>
    <property type="molecule type" value="Genomic_DNA"/>
</dbReference>
<dbReference type="AlphaFoldDB" id="A0A7I4CTZ5"/>
<organism evidence="1 2">
    <name type="scientific">Physcomitrium patens</name>
    <name type="common">Spreading-leaved earth moss</name>
    <name type="synonym">Physcomitrella patens</name>
    <dbReference type="NCBI Taxonomy" id="3218"/>
    <lineage>
        <taxon>Eukaryota</taxon>
        <taxon>Viridiplantae</taxon>
        <taxon>Streptophyta</taxon>
        <taxon>Embryophyta</taxon>
        <taxon>Bryophyta</taxon>
        <taxon>Bryophytina</taxon>
        <taxon>Bryopsida</taxon>
        <taxon>Funariidae</taxon>
        <taxon>Funariales</taxon>
        <taxon>Funariaceae</taxon>
        <taxon>Physcomitrium</taxon>
    </lineage>
</organism>
<evidence type="ECO:0000313" key="2">
    <source>
        <dbReference type="Proteomes" id="UP000006727"/>
    </source>
</evidence>
<evidence type="ECO:0000313" key="1">
    <source>
        <dbReference type="EnsemblPlants" id="Pp3c26_4840V3.2"/>
    </source>
</evidence>
<sequence length="65" mass="7859">MDFREEEKVKHELSQLEVQVETTQKEFNIKMEKYIKLLHKAFNSNIAKAYKDIIFNIYLINQIIV</sequence>
<reference evidence="1 2" key="1">
    <citation type="journal article" date="2008" name="Science">
        <title>The Physcomitrella genome reveals evolutionary insights into the conquest of land by plants.</title>
        <authorList>
            <person name="Rensing S."/>
            <person name="Lang D."/>
            <person name="Zimmer A."/>
            <person name="Terry A."/>
            <person name="Salamov A."/>
            <person name="Shapiro H."/>
            <person name="Nishiyama T."/>
            <person name="Perroud P.-F."/>
            <person name="Lindquist E."/>
            <person name="Kamisugi Y."/>
            <person name="Tanahashi T."/>
            <person name="Sakakibara K."/>
            <person name="Fujita T."/>
            <person name="Oishi K."/>
            <person name="Shin-I T."/>
            <person name="Kuroki Y."/>
            <person name="Toyoda A."/>
            <person name="Suzuki Y."/>
            <person name="Hashimoto A."/>
            <person name="Yamaguchi K."/>
            <person name="Sugano A."/>
            <person name="Kohara Y."/>
            <person name="Fujiyama A."/>
            <person name="Anterola A."/>
            <person name="Aoki S."/>
            <person name="Ashton N."/>
            <person name="Barbazuk W.B."/>
            <person name="Barker E."/>
            <person name="Bennetzen J."/>
            <person name="Bezanilla M."/>
            <person name="Blankenship R."/>
            <person name="Cho S.H."/>
            <person name="Dutcher S."/>
            <person name="Estelle M."/>
            <person name="Fawcett J.A."/>
            <person name="Gundlach H."/>
            <person name="Hanada K."/>
            <person name="Heyl A."/>
            <person name="Hicks K.A."/>
            <person name="Hugh J."/>
            <person name="Lohr M."/>
            <person name="Mayer K."/>
            <person name="Melkozernov A."/>
            <person name="Murata T."/>
            <person name="Nelson D."/>
            <person name="Pils B."/>
            <person name="Prigge M."/>
            <person name="Reiss B."/>
            <person name="Renner T."/>
            <person name="Rombauts S."/>
            <person name="Rushton P."/>
            <person name="Sanderfoot A."/>
            <person name="Schween G."/>
            <person name="Shiu S.-H."/>
            <person name="Stueber K."/>
            <person name="Theodoulou F.L."/>
            <person name="Tu H."/>
            <person name="Van de Peer Y."/>
            <person name="Verrier P.J."/>
            <person name="Waters E."/>
            <person name="Wood A."/>
            <person name="Yang L."/>
            <person name="Cove D."/>
            <person name="Cuming A."/>
            <person name="Hasebe M."/>
            <person name="Lucas S."/>
            <person name="Mishler D.B."/>
            <person name="Reski R."/>
            <person name="Grigoriev I."/>
            <person name="Quatrano R.S."/>
            <person name="Boore J.L."/>
        </authorList>
    </citation>
    <scope>NUCLEOTIDE SEQUENCE [LARGE SCALE GENOMIC DNA]</scope>
    <source>
        <strain evidence="1 2">cv. Gransden 2004</strain>
    </source>
</reference>
<proteinExistence type="predicted"/>
<protein>
    <submittedName>
        <fullName evidence="1">Uncharacterized protein</fullName>
    </submittedName>
</protein>
<name>A0A7I4CTZ5_PHYPA</name>
<reference evidence="1" key="3">
    <citation type="submission" date="2020-12" db="UniProtKB">
        <authorList>
            <consortium name="EnsemblPlants"/>
        </authorList>
    </citation>
    <scope>IDENTIFICATION</scope>
</reference>
<keyword evidence="2" id="KW-1185">Reference proteome</keyword>
<dbReference type="Proteomes" id="UP000006727">
    <property type="component" value="Chromosome 26"/>
</dbReference>